<organism evidence="22">
    <name type="scientific">Lingulaulax polyedra</name>
    <name type="common">Dinoflagellate</name>
    <name type="synonym">Lingulodinium polyedra</name>
    <dbReference type="NCBI Taxonomy" id="160621"/>
    <lineage>
        <taxon>Eukaryota</taxon>
        <taxon>Sar</taxon>
        <taxon>Alveolata</taxon>
        <taxon>Dinophyceae</taxon>
        <taxon>Gonyaulacales</taxon>
        <taxon>Lingulodiniaceae</taxon>
        <taxon>Lingulaulax</taxon>
    </lineage>
</organism>
<dbReference type="AlphaFoldDB" id="Q2I6P3"/>
<evidence type="ECO:0000256" key="20">
    <source>
        <dbReference type="ARBA" id="ARBA00048912"/>
    </source>
</evidence>
<evidence type="ECO:0000256" key="4">
    <source>
        <dbReference type="ARBA" id="ARBA00022448"/>
    </source>
</evidence>
<evidence type="ECO:0000256" key="13">
    <source>
        <dbReference type="ARBA" id="ARBA00022989"/>
    </source>
</evidence>
<keyword evidence="12" id="KW-0249">Electron transport</keyword>
<evidence type="ECO:0000256" key="16">
    <source>
        <dbReference type="ARBA" id="ARBA00023004"/>
    </source>
</evidence>
<evidence type="ECO:0000256" key="10">
    <source>
        <dbReference type="ARBA" id="ARBA00022836"/>
    </source>
</evidence>
<feature type="transmembrane region" description="Helical" evidence="21">
    <location>
        <begin position="648"/>
        <end position="670"/>
    </location>
</feature>
<comment type="subcellular location">
    <subcellularLocation>
        <location evidence="1">Plastid</location>
        <location evidence="1">Chloroplast thylakoid membrane</location>
        <topology evidence="1">Multi-pass membrane protein</topology>
    </subcellularLocation>
</comment>
<evidence type="ECO:0000256" key="12">
    <source>
        <dbReference type="ARBA" id="ARBA00022982"/>
    </source>
</evidence>
<feature type="transmembrane region" description="Helical" evidence="21">
    <location>
        <begin position="72"/>
        <end position="92"/>
    </location>
</feature>
<keyword evidence="14" id="KW-0157">Chromophore</keyword>
<dbReference type="GO" id="GO:0051539">
    <property type="term" value="F:4 iron, 4 sulfur cluster binding"/>
    <property type="evidence" value="ECO:0007669"/>
    <property type="project" value="UniProtKB-KW"/>
</dbReference>
<geneLocation type="chloroplast" evidence="22"/>
<evidence type="ECO:0000256" key="14">
    <source>
        <dbReference type="ARBA" id="ARBA00022991"/>
    </source>
</evidence>
<evidence type="ECO:0000256" key="17">
    <source>
        <dbReference type="ARBA" id="ARBA00023014"/>
    </source>
</evidence>
<comment type="similarity">
    <text evidence="2">Belongs to the PsaA/PsaB family.</text>
</comment>
<keyword evidence="16" id="KW-0408">Iron</keyword>
<dbReference type="GO" id="GO:0016491">
    <property type="term" value="F:oxidoreductase activity"/>
    <property type="evidence" value="ECO:0007669"/>
    <property type="project" value="UniProtKB-KW"/>
</dbReference>
<dbReference type="InterPro" id="IPR001280">
    <property type="entry name" value="PSI_PsaA/B"/>
</dbReference>
<evidence type="ECO:0000256" key="15">
    <source>
        <dbReference type="ARBA" id="ARBA00023002"/>
    </source>
</evidence>
<dbReference type="InterPro" id="IPR020586">
    <property type="entry name" value="PSI_PsaA/B_CS"/>
</dbReference>
<evidence type="ECO:0000256" key="1">
    <source>
        <dbReference type="ARBA" id="ARBA00004454"/>
    </source>
</evidence>
<dbReference type="Pfam" id="PF00223">
    <property type="entry name" value="PsaA_PsaB"/>
    <property type="match status" value="2"/>
</dbReference>
<evidence type="ECO:0000256" key="6">
    <source>
        <dbReference type="ARBA" id="ARBA00022494"/>
    </source>
</evidence>
<feature type="transmembrane region" description="Helical" evidence="21">
    <location>
        <begin position="708"/>
        <end position="732"/>
    </location>
</feature>
<keyword evidence="22" id="KW-0934">Plastid</keyword>
<dbReference type="PROSITE" id="PS00419">
    <property type="entry name" value="PHOTOSYSTEM_I_PSAAB"/>
    <property type="match status" value="1"/>
</dbReference>
<feature type="non-terminal residue" evidence="22">
    <location>
        <position position="1"/>
    </location>
</feature>
<name>Q2I6P3_LINPO</name>
<feature type="transmembrane region" description="Helical" evidence="21">
    <location>
        <begin position="329"/>
        <end position="347"/>
    </location>
</feature>
<dbReference type="GO" id="GO:0015979">
    <property type="term" value="P:photosynthesis"/>
    <property type="evidence" value="ECO:0007669"/>
    <property type="project" value="UniProtKB-KW"/>
</dbReference>
<dbReference type="PANTHER" id="PTHR30128:SF19">
    <property type="entry name" value="PHOTOSYSTEM I P700 CHLOROPHYLL A APOPROTEIN A1-RELATED"/>
    <property type="match status" value="1"/>
</dbReference>
<accession>Q2I6P3</accession>
<dbReference type="PANTHER" id="PTHR30128">
    <property type="entry name" value="OUTER MEMBRANE PROTEIN, OMPA-RELATED"/>
    <property type="match status" value="1"/>
</dbReference>
<dbReference type="EMBL" id="DQ264850">
    <property type="protein sequence ID" value="ABB89032.1"/>
    <property type="molecule type" value="mRNA"/>
</dbReference>
<keyword evidence="10" id="KW-0603">Photosystem I</keyword>
<feature type="transmembrane region" description="Helical" evidence="21">
    <location>
        <begin position="551"/>
        <end position="571"/>
    </location>
</feature>
<keyword evidence="9" id="KW-0479">Metal-binding</keyword>
<keyword evidence="11" id="KW-0460">Magnesium</keyword>
<keyword evidence="13 21" id="KW-1133">Transmembrane helix</keyword>
<dbReference type="PRINTS" id="PR00257">
    <property type="entry name" value="PHOTSYSPSAAB"/>
</dbReference>
<evidence type="ECO:0000256" key="11">
    <source>
        <dbReference type="ARBA" id="ARBA00022842"/>
    </source>
</evidence>
<evidence type="ECO:0000256" key="18">
    <source>
        <dbReference type="ARBA" id="ARBA00023136"/>
    </source>
</evidence>
<dbReference type="Gene3D" id="1.20.1130.10">
    <property type="entry name" value="Photosystem I PsaA/PsaB"/>
    <property type="match status" value="1"/>
</dbReference>
<keyword evidence="15" id="KW-0560">Oxidoreductase</keyword>
<evidence type="ECO:0000256" key="21">
    <source>
        <dbReference type="SAM" id="Phobius"/>
    </source>
</evidence>
<evidence type="ECO:0000256" key="8">
    <source>
        <dbReference type="ARBA" id="ARBA00022692"/>
    </source>
</evidence>
<evidence type="ECO:0000313" key="22">
    <source>
        <dbReference type="EMBL" id="ABB89032.1"/>
    </source>
</evidence>
<gene>
    <name evidence="22" type="primary">psaA</name>
</gene>
<feature type="transmembrane region" description="Helical" evidence="21">
    <location>
        <begin position="196"/>
        <end position="216"/>
    </location>
</feature>
<keyword evidence="4" id="KW-0813">Transport</keyword>
<dbReference type="InterPro" id="IPR036408">
    <property type="entry name" value="PSI_PsaA/B_sf"/>
</dbReference>
<keyword evidence="17" id="KW-0411">Iron-sulfur</keyword>
<protein>
    <recommendedName>
        <fullName evidence="3">photosystem I</fullName>
        <ecNumber evidence="3">1.97.1.12</ecNumber>
    </recommendedName>
</protein>
<dbReference type="GO" id="GO:0009522">
    <property type="term" value="C:photosystem I"/>
    <property type="evidence" value="ECO:0007669"/>
    <property type="project" value="UniProtKB-KW"/>
</dbReference>
<dbReference type="EC" id="1.97.1.12" evidence="3"/>
<reference evidence="22" key="1">
    <citation type="journal article" date="2006" name="Nucleic Acids Res.">
        <title>Rampant polyuridylylation of plastid gene transcripts in the dinoflagellate Lingulodinium.</title>
        <authorList>
            <person name="Wang Y."/>
            <person name="Morse D."/>
        </authorList>
    </citation>
    <scope>NUCLEOTIDE SEQUENCE</scope>
</reference>
<comment type="catalytic activity">
    <reaction evidence="20">
        <text>reduced [plastocyanin] + hnu + oxidized [2Fe-2S]-[ferredoxin] = oxidized [plastocyanin] + reduced [2Fe-2S]-[ferredoxin]</text>
        <dbReference type="Rhea" id="RHEA:30407"/>
        <dbReference type="Rhea" id="RHEA-COMP:10000"/>
        <dbReference type="Rhea" id="RHEA-COMP:10001"/>
        <dbReference type="Rhea" id="RHEA-COMP:10039"/>
        <dbReference type="Rhea" id="RHEA-COMP:10040"/>
        <dbReference type="ChEBI" id="CHEBI:29036"/>
        <dbReference type="ChEBI" id="CHEBI:30212"/>
        <dbReference type="ChEBI" id="CHEBI:33737"/>
        <dbReference type="ChEBI" id="CHEBI:33738"/>
        <dbReference type="ChEBI" id="CHEBI:49552"/>
        <dbReference type="EC" id="1.97.1.12"/>
    </reaction>
</comment>
<evidence type="ECO:0000256" key="3">
    <source>
        <dbReference type="ARBA" id="ARBA00013197"/>
    </source>
</evidence>
<keyword evidence="18 21" id="KW-0472">Membrane</keyword>
<keyword evidence="8 21" id="KW-0812">Transmembrane</keyword>
<feature type="transmembrane region" description="Helical" evidence="21">
    <location>
        <begin position="155"/>
        <end position="175"/>
    </location>
</feature>
<keyword evidence="6" id="KW-0148">Chlorophyll</keyword>
<dbReference type="SUPFAM" id="SSF81558">
    <property type="entry name" value="Photosystem I subunits PsaA/PsaB"/>
    <property type="match status" value="1"/>
</dbReference>
<evidence type="ECO:0000256" key="19">
    <source>
        <dbReference type="ARBA" id="ARBA00026002"/>
    </source>
</evidence>
<dbReference type="GO" id="GO:0046872">
    <property type="term" value="F:metal ion binding"/>
    <property type="evidence" value="ECO:0007669"/>
    <property type="project" value="UniProtKB-KW"/>
</dbReference>
<sequence>IRHEDFNKQSDKRFCSAKYWSLIGHFSRVFSKGPYTTTWIWDIHSSSHDFEFHDLHNSSVATVARKVLASNLAHQSLVFFWLSFLAWNGSYYSNYWSWLKDEKHCLPSVGKVWSIVGQDLLNSDVGLYQQGIYTTSGLFQLWRAQGIVDILHLKYTVVLSFFGCVVSLCGSFVSMHLSLPHTAYYKKYRSMQTHKLAILYGLGSISWCGHMTHISIPINACLDEGVDSSLIPRPAAMLTRFYNIGAFSSASGAFSSASGASSSAFSSASGGLGSLNPHTGGILMEQIADHHCLVGIVFIFGSLITLFVDFRKSMSVSISSWHGQLAINLAFTGSLSIAYANLVYLSVYPFCSSDYPTVICLFSHHQWIGGLLIVGAGSHASICLIRDYNYNYNNVNTLGRGNIGVELILAHRDVIISHLVWASVSLGLHSYGLYIHNDTMQALGRPQDIFTDNSICLRPVFGCFISRFLGSDVEVLETKVVRTALQLGTADFLVHHIHAFTIHTTVLILVKGLLFSRSSRLVADKLELGFRYPCDGPGRGGTCQISPWDHIYLAVFWMYNSISIVIFHYFWKMQSDVWGIFKEDGVGNSENISFQNSTAGVEEVGVGVGKIAHIQPDFSVNSVTINGWLRNFLWSGSAQVLQSYGTPLAGYGLIFLWAHFLWAFSLMFLFSGRGYWQELIESIVWAHHKLWIIPRIQPRALSITHGRAVGLVHFILGGIGCTWSFFIARIIAVSCSLS</sequence>
<evidence type="ECO:0000256" key="9">
    <source>
        <dbReference type="ARBA" id="ARBA00022723"/>
    </source>
</evidence>
<feature type="transmembrane region" description="Helical" evidence="21">
    <location>
        <begin position="287"/>
        <end position="308"/>
    </location>
</feature>
<evidence type="ECO:0000256" key="2">
    <source>
        <dbReference type="ARBA" id="ARBA00010598"/>
    </source>
</evidence>
<dbReference type="GO" id="GO:0009535">
    <property type="term" value="C:chloroplast thylakoid membrane"/>
    <property type="evidence" value="ECO:0007669"/>
    <property type="project" value="UniProtKB-SubCell"/>
</dbReference>
<keyword evidence="7" id="KW-0602">Photosynthesis</keyword>
<dbReference type="GO" id="GO:0016168">
    <property type="term" value="F:chlorophyll binding"/>
    <property type="evidence" value="ECO:0007669"/>
    <property type="project" value="UniProtKB-KW"/>
</dbReference>
<evidence type="ECO:0000256" key="7">
    <source>
        <dbReference type="ARBA" id="ARBA00022531"/>
    </source>
</evidence>
<keyword evidence="5" id="KW-0004">4Fe-4S</keyword>
<feature type="transmembrane region" description="Helical" evidence="21">
    <location>
        <begin position="367"/>
        <end position="385"/>
    </location>
</feature>
<proteinExistence type="evidence at transcript level"/>
<keyword evidence="22" id="KW-0150">Chloroplast</keyword>
<comment type="subunit">
    <text evidence="19">The PsaA/B heterodimer binds the P700 chlorophyll special pair and subsequent electron acceptors. PSI consists of a core antenna complex that captures photons, and an electron transfer chain that converts photonic excitation into a charge separation. The eukaryotic PSI reaction center is composed of at least 11 subunits.</text>
</comment>
<evidence type="ECO:0000256" key="5">
    <source>
        <dbReference type="ARBA" id="ARBA00022485"/>
    </source>
</evidence>